<sequence>MWAFVTSSGEKDRSTQSAHLRDSDERELKGIASKFRRDPLMPRQWRCCFKLGTWCFATEVRSTIRPEGSGTVNPLLDLFCGSSSYHRQSHRSGSQPHWPSIISRPTRRARNLRPPPSDLRPRTRCSISSVAPKTTGLTEPPAPAFPLSHTPALPFCPPGIRLIFAAMYRTERPLPTRL</sequence>
<dbReference type="AlphaFoldDB" id="A0AAN6PZG9"/>
<name>A0AAN6PZG9_9PEZI</name>
<feature type="compositionally biased region" description="Basic and acidic residues" evidence="1">
    <location>
        <begin position="9"/>
        <end position="25"/>
    </location>
</feature>
<evidence type="ECO:0000313" key="2">
    <source>
        <dbReference type="EMBL" id="KAK4100698.1"/>
    </source>
</evidence>
<feature type="compositionally biased region" description="Polar residues" evidence="1">
    <location>
        <begin position="125"/>
        <end position="137"/>
    </location>
</feature>
<dbReference type="EMBL" id="MU863639">
    <property type="protein sequence ID" value="KAK4100698.1"/>
    <property type="molecule type" value="Genomic_DNA"/>
</dbReference>
<gene>
    <name evidence="2" type="ORF">N658DRAFT_93237</name>
</gene>
<dbReference type="Proteomes" id="UP001305647">
    <property type="component" value="Unassembled WGS sequence"/>
</dbReference>
<keyword evidence="3" id="KW-1185">Reference proteome</keyword>
<feature type="compositionally biased region" description="Polar residues" evidence="1">
    <location>
        <begin position="87"/>
        <end position="97"/>
    </location>
</feature>
<feature type="region of interest" description="Disordered" evidence="1">
    <location>
        <begin position="1"/>
        <end position="25"/>
    </location>
</feature>
<accession>A0AAN6PZG9</accession>
<feature type="region of interest" description="Disordered" evidence="1">
    <location>
        <begin position="87"/>
        <end position="143"/>
    </location>
</feature>
<comment type="caution">
    <text evidence="2">The sequence shown here is derived from an EMBL/GenBank/DDBJ whole genome shotgun (WGS) entry which is preliminary data.</text>
</comment>
<evidence type="ECO:0000313" key="3">
    <source>
        <dbReference type="Proteomes" id="UP001305647"/>
    </source>
</evidence>
<evidence type="ECO:0000256" key="1">
    <source>
        <dbReference type="SAM" id="MobiDB-lite"/>
    </source>
</evidence>
<reference evidence="2" key="2">
    <citation type="submission" date="2023-05" db="EMBL/GenBank/DDBJ databases">
        <authorList>
            <consortium name="Lawrence Berkeley National Laboratory"/>
            <person name="Steindorff A."/>
            <person name="Hensen N."/>
            <person name="Bonometti L."/>
            <person name="Westerberg I."/>
            <person name="Brannstrom I.O."/>
            <person name="Guillou S."/>
            <person name="Cros-Aarteil S."/>
            <person name="Calhoun S."/>
            <person name="Haridas S."/>
            <person name="Kuo A."/>
            <person name="Mondo S."/>
            <person name="Pangilinan J."/>
            <person name="Riley R."/>
            <person name="Labutti K."/>
            <person name="Andreopoulos B."/>
            <person name="Lipzen A."/>
            <person name="Chen C."/>
            <person name="Yanf M."/>
            <person name="Daum C."/>
            <person name="Ng V."/>
            <person name="Clum A."/>
            <person name="Ohm R."/>
            <person name="Martin F."/>
            <person name="Silar P."/>
            <person name="Natvig D."/>
            <person name="Lalanne C."/>
            <person name="Gautier V."/>
            <person name="Ament-Velasquez S.L."/>
            <person name="Kruys A."/>
            <person name="Hutchinson M.I."/>
            <person name="Powell A.J."/>
            <person name="Barry K."/>
            <person name="Miller A.N."/>
            <person name="Grigoriev I.V."/>
            <person name="Debuchy R."/>
            <person name="Gladieux P."/>
            <person name="Thoren M.H."/>
            <person name="Johannesson H."/>
        </authorList>
    </citation>
    <scope>NUCLEOTIDE SEQUENCE</scope>
    <source>
        <strain evidence="2">CBS 757.83</strain>
    </source>
</reference>
<reference evidence="2" key="1">
    <citation type="journal article" date="2023" name="Mol. Phylogenet. Evol.">
        <title>Genome-scale phylogeny and comparative genomics of the fungal order Sordariales.</title>
        <authorList>
            <person name="Hensen N."/>
            <person name="Bonometti L."/>
            <person name="Westerberg I."/>
            <person name="Brannstrom I.O."/>
            <person name="Guillou S."/>
            <person name="Cros-Aarteil S."/>
            <person name="Calhoun S."/>
            <person name="Haridas S."/>
            <person name="Kuo A."/>
            <person name="Mondo S."/>
            <person name="Pangilinan J."/>
            <person name="Riley R."/>
            <person name="LaButti K."/>
            <person name="Andreopoulos B."/>
            <person name="Lipzen A."/>
            <person name="Chen C."/>
            <person name="Yan M."/>
            <person name="Daum C."/>
            <person name="Ng V."/>
            <person name="Clum A."/>
            <person name="Steindorff A."/>
            <person name="Ohm R.A."/>
            <person name="Martin F."/>
            <person name="Silar P."/>
            <person name="Natvig D.O."/>
            <person name="Lalanne C."/>
            <person name="Gautier V."/>
            <person name="Ament-Velasquez S.L."/>
            <person name="Kruys A."/>
            <person name="Hutchinson M.I."/>
            <person name="Powell A.J."/>
            <person name="Barry K."/>
            <person name="Miller A.N."/>
            <person name="Grigoriev I.V."/>
            <person name="Debuchy R."/>
            <person name="Gladieux P."/>
            <person name="Hiltunen Thoren M."/>
            <person name="Johannesson H."/>
        </authorList>
    </citation>
    <scope>NUCLEOTIDE SEQUENCE</scope>
    <source>
        <strain evidence="2">CBS 757.83</strain>
    </source>
</reference>
<protein>
    <submittedName>
        <fullName evidence="2">Uncharacterized protein</fullName>
    </submittedName>
</protein>
<proteinExistence type="predicted"/>
<organism evidence="2 3">
    <name type="scientific">Parathielavia hyrcaniae</name>
    <dbReference type="NCBI Taxonomy" id="113614"/>
    <lineage>
        <taxon>Eukaryota</taxon>
        <taxon>Fungi</taxon>
        <taxon>Dikarya</taxon>
        <taxon>Ascomycota</taxon>
        <taxon>Pezizomycotina</taxon>
        <taxon>Sordariomycetes</taxon>
        <taxon>Sordariomycetidae</taxon>
        <taxon>Sordariales</taxon>
        <taxon>Chaetomiaceae</taxon>
        <taxon>Parathielavia</taxon>
    </lineage>
</organism>